<name>A0ABU3GXJ4_9SPHI</name>
<dbReference type="InterPro" id="IPR025634">
    <property type="entry name" value="DUF4292"/>
</dbReference>
<dbReference type="EMBL" id="JAVLVU010000001">
    <property type="protein sequence ID" value="MDT3404491.1"/>
    <property type="molecule type" value="Genomic_DNA"/>
</dbReference>
<gene>
    <name evidence="1" type="ORF">QE417_003563</name>
</gene>
<accession>A0ABU3GXJ4</accession>
<dbReference type="PROSITE" id="PS51257">
    <property type="entry name" value="PROKAR_LIPOPROTEIN"/>
    <property type="match status" value="1"/>
</dbReference>
<comment type="caution">
    <text evidence="1">The sequence shown here is derived from an EMBL/GenBank/DDBJ whole genome shotgun (WGS) entry which is preliminary data.</text>
</comment>
<protein>
    <recommendedName>
        <fullName evidence="3">DUF4292 domain-containing protein</fullName>
    </recommendedName>
</protein>
<evidence type="ECO:0008006" key="3">
    <source>
        <dbReference type="Google" id="ProtNLM"/>
    </source>
</evidence>
<dbReference type="Proteomes" id="UP001258315">
    <property type="component" value="Unassembled WGS sequence"/>
</dbReference>
<sequence>MRKNILNKALIVLSVAALYSCKAKKQLVTRTADSSATTVITKAANPVVAKIDAIKAKQTAFTTFSGRAKTKLTIDGKSNDVTLNIRIQKDKKIWVSITALLGLEVARALITPDSIQVVNKFQSVYMKKPFSYIYNYASRQVNYQTVESLLVGNAINELLNENGQLQNGTNGNTTITGNLQGLVYNLLIGPDQKVTQTSLANAAARQSLKVGNSQFIEADNRIIPSHISITSAVANKNIQAELEYNRTEFNRPLDFPFSIPSGFSPAN</sequence>
<dbReference type="Pfam" id="PF14125">
    <property type="entry name" value="DUF4292"/>
    <property type="match status" value="1"/>
</dbReference>
<organism evidence="1 2">
    <name type="scientific">Mucilaginibacter terrae</name>
    <dbReference type="NCBI Taxonomy" id="1955052"/>
    <lineage>
        <taxon>Bacteria</taxon>
        <taxon>Pseudomonadati</taxon>
        <taxon>Bacteroidota</taxon>
        <taxon>Sphingobacteriia</taxon>
        <taxon>Sphingobacteriales</taxon>
        <taxon>Sphingobacteriaceae</taxon>
        <taxon>Mucilaginibacter</taxon>
    </lineage>
</organism>
<evidence type="ECO:0000313" key="2">
    <source>
        <dbReference type="Proteomes" id="UP001258315"/>
    </source>
</evidence>
<reference evidence="2" key="1">
    <citation type="submission" date="2023-07" db="EMBL/GenBank/DDBJ databases">
        <title>Functional and genomic diversity of the sorghum phyllosphere microbiome.</title>
        <authorList>
            <person name="Shade A."/>
        </authorList>
    </citation>
    <scope>NUCLEOTIDE SEQUENCE [LARGE SCALE GENOMIC DNA]</scope>
    <source>
        <strain evidence="2">SORGH_AS_0422</strain>
    </source>
</reference>
<dbReference type="RefSeq" id="WP_311951863.1">
    <property type="nucleotide sequence ID" value="NZ_JAVLVU010000001.1"/>
</dbReference>
<proteinExistence type="predicted"/>
<keyword evidence="2" id="KW-1185">Reference proteome</keyword>
<evidence type="ECO:0000313" key="1">
    <source>
        <dbReference type="EMBL" id="MDT3404491.1"/>
    </source>
</evidence>